<protein>
    <submittedName>
        <fullName evidence="1">Uncharacterized protein</fullName>
    </submittedName>
</protein>
<keyword evidence="2" id="KW-1185">Reference proteome</keyword>
<evidence type="ECO:0000313" key="2">
    <source>
        <dbReference type="Proteomes" id="UP000620127"/>
    </source>
</evidence>
<name>A0ABQ2XM27_9BURK</name>
<accession>A0ABQ2XM27</accession>
<gene>
    <name evidence="1" type="ORF">GCM10011282_31690</name>
</gene>
<evidence type="ECO:0000313" key="1">
    <source>
        <dbReference type="EMBL" id="GGX23254.1"/>
    </source>
</evidence>
<dbReference type="EMBL" id="BMYT01000006">
    <property type="protein sequence ID" value="GGX23254.1"/>
    <property type="molecule type" value="Genomic_DNA"/>
</dbReference>
<dbReference type="Proteomes" id="UP000620127">
    <property type="component" value="Unassembled WGS sequence"/>
</dbReference>
<comment type="caution">
    <text evidence="1">The sequence shown here is derived from an EMBL/GenBank/DDBJ whole genome shotgun (WGS) entry which is preliminary data.</text>
</comment>
<organism evidence="1 2">
    <name type="scientific">Undibacterium macrobrachii</name>
    <dbReference type="NCBI Taxonomy" id="1119058"/>
    <lineage>
        <taxon>Bacteria</taxon>
        <taxon>Pseudomonadati</taxon>
        <taxon>Pseudomonadota</taxon>
        <taxon>Betaproteobacteria</taxon>
        <taxon>Burkholderiales</taxon>
        <taxon>Oxalobacteraceae</taxon>
        <taxon>Undibacterium</taxon>
    </lineage>
</organism>
<proteinExistence type="predicted"/>
<sequence>MLSPLLMGLDSSVVGKEPYRVGRDAARITNKTNLDFDSHLSTDWQTYYHEGDSIFEF</sequence>
<reference evidence="2" key="1">
    <citation type="journal article" date="2019" name="Int. J. Syst. Evol. Microbiol.">
        <title>The Global Catalogue of Microorganisms (GCM) 10K type strain sequencing project: providing services to taxonomists for standard genome sequencing and annotation.</title>
        <authorList>
            <consortium name="The Broad Institute Genomics Platform"/>
            <consortium name="The Broad Institute Genome Sequencing Center for Infectious Disease"/>
            <person name="Wu L."/>
            <person name="Ma J."/>
        </authorList>
    </citation>
    <scope>NUCLEOTIDE SEQUENCE [LARGE SCALE GENOMIC DNA]</scope>
    <source>
        <strain evidence="2">KCTC 23916</strain>
    </source>
</reference>